<name>H1KUV6_METEX</name>
<evidence type="ECO:0000256" key="1">
    <source>
        <dbReference type="SAM" id="MobiDB-lite"/>
    </source>
</evidence>
<protein>
    <submittedName>
        <fullName evidence="2">Uncharacterized protein</fullName>
    </submittedName>
</protein>
<reference evidence="2 3" key="1">
    <citation type="submission" date="2011-09" db="EMBL/GenBank/DDBJ databases">
        <title>The draft genome of Methylobacterium extorquens DSM 13060.</title>
        <authorList>
            <consortium name="US DOE Joint Genome Institute (JGI-PGF)"/>
            <person name="Lucas S."/>
            <person name="Han J."/>
            <person name="Lapidus A."/>
            <person name="Cheng J.-F."/>
            <person name="Goodwin L."/>
            <person name="Pitluck S."/>
            <person name="Peters L."/>
            <person name="Land M.L."/>
            <person name="Hauser L."/>
            <person name="Koskimaki J."/>
            <person name="Halonen O."/>
            <person name="Pirttila A."/>
            <person name="Frank C."/>
            <person name="Woyke T.J."/>
        </authorList>
    </citation>
    <scope>NUCLEOTIDE SEQUENCE [LARGE SCALE GENOMIC DNA]</scope>
    <source>
        <strain evidence="2 3">DSM 13060</strain>
    </source>
</reference>
<feature type="region of interest" description="Disordered" evidence="1">
    <location>
        <begin position="1"/>
        <end position="30"/>
    </location>
</feature>
<accession>H1KUV6</accession>
<sequence>MRSLDTLPLLRPKSEAGRAPAGEDARAGVPPDFEAMLGAFENGAAERGTADIGTARTGEATAEQAEAGTDMSPPLPAEALPATTLDVGGSALQALMALTGPAAPAIAVPPDASLEAMVQRAAARAGSGPGPAPAEPALQMSMVGLETHFAPVRPHGVAAPAETAIEPGPIEPSAPQTLATPGSIGAAPIAPVSAGKAPLPGTPPVAPAPDATVPSALPAGRTDGPLPAGS</sequence>
<dbReference type="AlphaFoldDB" id="H1KUV6"/>
<proteinExistence type="predicted"/>
<dbReference type="EMBL" id="AGJK01000430">
    <property type="protein sequence ID" value="EHP79155.1"/>
    <property type="molecule type" value="Genomic_DNA"/>
</dbReference>
<gene>
    <name evidence="2" type="ORF">MetexDRAFT_6419</name>
</gene>
<dbReference type="Proteomes" id="UP000004382">
    <property type="component" value="Unassembled WGS sequence"/>
</dbReference>
<comment type="caution">
    <text evidence="2">The sequence shown here is derived from an EMBL/GenBank/DDBJ whole genome shotgun (WGS) entry which is preliminary data.</text>
</comment>
<evidence type="ECO:0000313" key="3">
    <source>
        <dbReference type="Proteomes" id="UP000004382"/>
    </source>
</evidence>
<organism evidence="2 3">
    <name type="scientific">Methylorubrum extorquens DSM 13060</name>
    <dbReference type="NCBI Taxonomy" id="882800"/>
    <lineage>
        <taxon>Bacteria</taxon>
        <taxon>Pseudomonadati</taxon>
        <taxon>Pseudomonadota</taxon>
        <taxon>Alphaproteobacteria</taxon>
        <taxon>Hyphomicrobiales</taxon>
        <taxon>Methylobacteriaceae</taxon>
        <taxon>Methylorubrum</taxon>
    </lineage>
</organism>
<feature type="compositionally biased region" description="Basic and acidic residues" evidence="1">
    <location>
        <begin position="12"/>
        <end position="26"/>
    </location>
</feature>
<evidence type="ECO:0000313" key="2">
    <source>
        <dbReference type="EMBL" id="EHP79155.1"/>
    </source>
</evidence>
<feature type="region of interest" description="Disordered" evidence="1">
    <location>
        <begin position="165"/>
        <end position="230"/>
    </location>
</feature>
<feature type="non-terminal residue" evidence="2">
    <location>
        <position position="230"/>
    </location>
</feature>